<dbReference type="RefSeq" id="WP_211372691.1">
    <property type="nucleotide sequence ID" value="NZ_BAAATQ010000258.1"/>
</dbReference>
<name>A0A562IHU4_MICOL</name>
<keyword evidence="4" id="KW-1185">Reference proteome</keyword>
<dbReference type="AlphaFoldDB" id="A0A562IHU4"/>
<evidence type="ECO:0000313" key="4">
    <source>
        <dbReference type="Proteomes" id="UP000319825"/>
    </source>
</evidence>
<dbReference type="InterPro" id="IPR013495">
    <property type="entry name" value="CHP02679"/>
</dbReference>
<comment type="caution">
    <text evidence="3">The sequence shown here is derived from an EMBL/GenBank/DDBJ whole genome shotgun (WGS) entry which is preliminary data.</text>
</comment>
<dbReference type="EMBL" id="VLKE01000001">
    <property type="protein sequence ID" value="TWH70462.1"/>
    <property type="molecule type" value="Genomic_DNA"/>
</dbReference>
<dbReference type="Pfam" id="PF11796">
    <property type="entry name" value="DUF3323"/>
    <property type="match status" value="1"/>
</dbReference>
<evidence type="ECO:0000259" key="2">
    <source>
        <dbReference type="Pfam" id="PF11796"/>
    </source>
</evidence>
<reference evidence="3 4" key="1">
    <citation type="submission" date="2019-07" db="EMBL/GenBank/DDBJ databases">
        <title>R&amp;d 2014.</title>
        <authorList>
            <person name="Klenk H.-P."/>
        </authorList>
    </citation>
    <scope>NUCLEOTIDE SEQUENCE [LARGE SCALE GENOMIC DNA]</scope>
    <source>
        <strain evidence="3 4">DSM 43868</strain>
    </source>
</reference>
<dbReference type="Proteomes" id="UP000319825">
    <property type="component" value="Unassembled WGS sequence"/>
</dbReference>
<dbReference type="Pfam" id="PF09664">
    <property type="entry name" value="DUF2399"/>
    <property type="match status" value="1"/>
</dbReference>
<proteinExistence type="predicted"/>
<organism evidence="3 4">
    <name type="scientific">Micromonospora olivasterospora</name>
    <dbReference type="NCBI Taxonomy" id="1880"/>
    <lineage>
        <taxon>Bacteria</taxon>
        <taxon>Bacillati</taxon>
        <taxon>Actinomycetota</taxon>
        <taxon>Actinomycetes</taxon>
        <taxon>Micromonosporales</taxon>
        <taxon>Micromonosporaceae</taxon>
        <taxon>Micromonospora</taxon>
    </lineage>
</organism>
<dbReference type="InterPro" id="IPR024466">
    <property type="entry name" value="CHP02679_N"/>
</dbReference>
<gene>
    <name evidence="3" type="ORF">JD77_05487</name>
</gene>
<evidence type="ECO:0000259" key="1">
    <source>
        <dbReference type="Pfam" id="PF09664"/>
    </source>
</evidence>
<feature type="domain" description="Conserved hypothetical protein CHP02679 N terminus" evidence="2">
    <location>
        <begin position="33"/>
        <end position="241"/>
    </location>
</feature>
<sequence length="422" mass="44181">MTDVERLRRQLGGAETERLFQRLRRRIARGQPLTGTLTLDGPSPDERRAVERVLGRPPGRGSTLTVNLDELDRIIRRSGMHPDGLTGAVEALTGSVAVLAEVRAAEAAAWRAALAPVAALGGVRVELAEWCAASGTAALLRRLAGTPPAAARLVTDLVAILAALPADGEPLARLAARTTGDAHALDAGRALETAARSAIRATWWGDAPLPESAAEQRRMLWYAAGVFLDDLSSTVLAVNLPTVAGCRLHDLAAPAAALGEPVVVTLRQLARGEPRFAARTVHVCENPTVLAAAADRLGPTCPPLVCVGGQPSTAALRLLAGLVQSGARLRYHGDFDWGGLRIANLLHGRVPWQPWRYGTADYLAWVAARTALAGTGGPLGGTPTDAAWDPGLAAAMLTAGVRVEEELVLDDLITDLSAAEGT</sequence>
<evidence type="ECO:0000313" key="3">
    <source>
        <dbReference type="EMBL" id="TWH70462.1"/>
    </source>
</evidence>
<dbReference type="NCBIfam" id="TIGR02679">
    <property type="entry name" value="TIGR02679 family protein"/>
    <property type="match status" value="1"/>
</dbReference>
<feature type="domain" description="DUF2399" evidence="1">
    <location>
        <begin position="263"/>
        <end position="416"/>
    </location>
</feature>
<protein>
    <submittedName>
        <fullName evidence="3">Uncharacterized protein (TIGR02679 family)</fullName>
    </submittedName>
</protein>
<accession>A0A562IHU4</accession>
<dbReference type="InterPro" id="IPR024465">
    <property type="entry name" value="DUF2399"/>
</dbReference>